<dbReference type="HAMAP" id="MF_00514">
    <property type="entry name" value="Ribosomal_bL35"/>
    <property type="match status" value="1"/>
</dbReference>
<dbReference type="PRINTS" id="PR00064">
    <property type="entry name" value="RIBOSOMALL35"/>
</dbReference>
<dbReference type="NCBIfam" id="TIGR00001">
    <property type="entry name" value="rpmI_bact"/>
    <property type="match status" value="1"/>
</dbReference>
<dbReference type="PROSITE" id="PS00936">
    <property type="entry name" value="RIBOSOMAL_L35"/>
    <property type="match status" value="1"/>
</dbReference>
<keyword evidence="3 5" id="KW-0687">Ribonucleoprotein</keyword>
<dbReference type="GO" id="GO:0003735">
    <property type="term" value="F:structural constituent of ribosome"/>
    <property type="evidence" value="ECO:0007669"/>
    <property type="project" value="InterPro"/>
</dbReference>
<proteinExistence type="inferred from homology"/>
<dbReference type="InterPro" id="IPR021137">
    <property type="entry name" value="Ribosomal_bL35-like"/>
</dbReference>
<evidence type="ECO:0000256" key="3">
    <source>
        <dbReference type="ARBA" id="ARBA00023274"/>
    </source>
</evidence>
<dbReference type="GO" id="GO:0006412">
    <property type="term" value="P:translation"/>
    <property type="evidence" value="ECO:0007669"/>
    <property type="project" value="UniProtKB-UniRule"/>
</dbReference>
<dbReference type="FunFam" id="4.10.410.60:FF:000001">
    <property type="entry name" value="50S ribosomal protein L35"/>
    <property type="match status" value="1"/>
</dbReference>
<dbReference type="SUPFAM" id="SSF143034">
    <property type="entry name" value="L35p-like"/>
    <property type="match status" value="1"/>
</dbReference>
<evidence type="ECO:0000256" key="4">
    <source>
        <dbReference type="ARBA" id="ARBA00071664"/>
    </source>
</evidence>
<dbReference type="GO" id="GO:0015934">
    <property type="term" value="C:large ribosomal subunit"/>
    <property type="evidence" value="ECO:0007669"/>
    <property type="project" value="TreeGrafter"/>
</dbReference>
<dbReference type="EMBL" id="AP021858">
    <property type="protein sequence ID" value="BBO24016.1"/>
    <property type="molecule type" value="Genomic_DNA"/>
</dbReference>
<dbReference type="Pfam" id="PF01632">
    <property type="entry name" value="Ribosomal_L35p"/>
    <property type="match status" value="1"/>
</dbReference>
<dbReference type="InterPro" id="IPR018265">
    <property type="entry name" value="Ribosomal_bL35_CS"/>
</dbReference>
<evidence type="ECO:0000256" key="1">
    <source>
        <dbReference type="ARBA" id="ARBA00006598"/>
    </source>
</evidence>
<organism evidence="7 8">
    <name type="scientific">Candidatus Nitrosymbiomonas proteolyticus</name>
    <dbReference type="NCBI Taxonomy" id="2608984"/>
    <lineage>
        <taxon>Bacteria</taxon>
        <taxon>Bacillati</taxon>
        <taxon>Armatimonadota</taxon>
        <taxon>Armatimonadota incertae sedis</taxon>
        <taxon>Candidatus Nitrosymbiomonas</taxon>
    </lineage>
</organism>
<evidence type="ECO:0000256" key="6">
    <source>
        <dbReference type="RuleBase" id="RU000568"/>
    </source>
</evidence>
<dbReference type="PANTHER" id="PTHR33343:SF1">
    <property type="entry name" value="LARGE RIBOSOMAL SUBUNIT PROTEIN BL35M"/>
    <property type="match status" value="1"/>
</dbReference>
<protein>
    <recommendedName>
        <fullName evidence="4 5">Large ribosomal subunit protein bL35</fullName>
    </recommendedName>
</protein>
<evidence type="ECO:0000313" key="7">
    <source>
        <dbReference type="EMBL" id="BBO24016.1"/>
    </source>
</evidence>
<dbReference type="InterPro" id="IPR037229">
    <property type="entry name" value="Ribosomal_bL35_sf"/>
</dbReference>
<evidence type="ECO:0000256" key="5">
    <source>
        <dbReference type="HAMAP-Rule" id="MF_00514"/>
    </source>
</evidence>
<evidence type="ECO:0000256" key="2">
    <source>
        <dbReference type="ARBA" id="ARBA00022980"/>
    </source>
</evidence>
<sequence length="64" mass="7359">MAKLKVKKSAAKRFKITGTGKLTRRKAYNNHMFLNKSASQKRRLEEEPELCKGEAKRVKKLLGL</sequence>
<comment type="similarity">
    <text evidence="1 5 6">Belongs to the bacterial ribosomal protein bL35 family.</text>
</comment>
<dbReference type="PANTHER" id="PTHR33343">
    <property type="entry name" value="54S RIBOSOMAL PROTEIN BL35M"/>
    <property type="match status" value="1"/>
</dbReference>
<gene>
    <name evidence="5" type="primary">rpmI</name>
    <name evidence="7" type="ORF">NPRO_16110</name>
</gene>
<name>A0A809S597_9BACT</name>
<dbReference type="Proteomes" id="UP000662873">
    <property type="component" value="Chromosome"/>
</dbReference>
<dbReference type="KEGG" id="npy:NPRO_16110"/>
<reference evidence="7" key="1">
    <citation type="journal article" name="DNA Res.">
        <title>The physiological potential of anammox bacteria as revealed by their core genome structure.</title>
        <authorList>
            <person name="Okubo T."/>
            <person name="Toyoda A."/>
            <person name="Fukuhara K."/>
            <person name="Uchiyama I."/>
            <person name="Harigaya Y."/>
            <person name="Kuroiwa M."/>
            <person name="Suzuki T."/>
            <person name="Murakami Y."/>
            <person name="Suwa Y."/>
            <person name="Takami H."/>
        </authorList>
    </citation>
    <scope>NUCLEOTIDE SEQUENCE</scope>
    <source>
        <strain evidence="7">317325-2</strain>
    </source>
</reference>
<keyword evidence="2 5" id="KW-0689">Ribosomal protein</keyword>
<dbReference type="InterPro" id="IPR001706">
    <property type="entry name" value="Ribosomal_bL35"/>
</dbReference>
<evidence type="ECO:0000313" key="8">
    <source>
        <dbReference type="Proteomes" id="UP000662873"/>
    </source>
</evidence>
<accession>A0A809S597</accession>
<dbReference type="Gene3D" id="4.10.410.60">
    <property type="match status" value="1"/>
</dbReference>
<dbReference type="AlphaFoldDB" id="A0A809S597"/>